<organism evidence="1 2">
    <name type="scientific">Pseudomonas nitroreducens</name>
    <dbReference type="NCBI Taxonomy" id="46680"/>
    <lineage>
        <taxon>Bacteria</taxon>
        <taxon>Pseudomonadati</taxon>
        <taxon>Pseudomonadota</taxon>
        <taxon>Gammaproteobacteria</taxon>
        <taxon>Pseudomonadales</taxon>
        <taxon>Pseudomonadaceae</taxon>
        <taxon>Pseudomonas</taxon>
    </lineage>
</organism>
<dbReference type="InterPro" id="IPR058915">
    <property type="entry name" value="AcrVA2-like"/>
</dbReference>
<dbReference type="EMBL" id="JACHLI010000001">
    <property type="protein sequence ID" value="MBB4861291.1"/>
    <property type="molecule type" value="Genomic_DNA"/>
</dbReference>
<dbReference type="AlphaFoldDB" id="A0A7W7NYB8"/>
<proteinExistence type="predicted"/>
<protein>
    <submittedName>
        <fullName evidence="1">Uncharacterized protein</fullName>
    </submittedName>
</protein>
<sequence>MLTPEQQLAKTLDAMGGDVLALSLPVRARIPEFLELRRMYLHGGMEIMARRIQLYNDSWVGVLEYLANYIGQSYVQSYSGVLKAQYCMIRHDVCKGSTYTLNENISLQLAETKIKKNIPVKFLRPPMASCYLEFDKPENRAKSDHKMDFGTGYFICEGCYIQETRHTSGRALPRNVIDNFEIDPSQPVREMRITFTESPVGRHPSPRLDTCHYIDFYIQDEEESVLALVDRAVSAISNAKPFEERGQFVKGLTEALNFVAKVLFYIYVGRKETKLFRPFNEATELAKKIEGVADKKKRKLEQRLARTYDRIILGPEIYVPMEKRPETAGTKGKQGFHYRSAYFGVRWRGTGQAKEAVLVHVDSYVVNPPSLTGDNAPIRAKEYEVR</sequence>
<name>A0A7W7NYB8_PSENT</name>
<dbReference type="Proteomes" id="UP000566995">
    <property type="component" value="Unassembled WGS sequence"/>
</dbReference>
<evidence type="ECO:0000313" key="1">
    <source>
        <dbReference type="EMBL" id="MBB4861291.1"/>
    </source>
</evidence>
<accession>A0A7W7NYB8</accession>
<dbReference type="Pfam" id="PF26125">
    <property type="entry name" value="AcrVA2-like"/>
    <property type="match status" value="1"/>
</dbReference>
<gene>
    <name evidence="1" type="ORF">HNP46_000102</name>
</gene>
<dbReference type="RefSeq" id="WP_184585563.1">
    <property type="nucleotide sequence ID" value="NZ_JACHLI010000001.1"/>
</dbReference>
<reference evidence="1 2" key="1">
    <citation type="submission" date="2020-08" db="EMBL/GenBank/DDBJ databases">
        <title>Functional genomics of gut bacteria from endangered species of beetles.</title>
        <authorList>
            <person name="Carlos-Shanley C."/>
        </authorList>
    </citation>
    <scope>NUCLEOTIDE SEQUENCE [LARGE SCALE GENOMIC DNA]</scope>
    <source>
        <strain evidence="1 2">S00179</strain>
    </source>
</reference>
<evidence type="ECO:0000313" key="2">
    <source>
        <dbReference type="Proteomes" id="UP000566995"/>
    </source>
</evidence>
<comment type="caution">
    <text evidence="1">The sequence shown here is derived from an EMBL/GenBank/DDBJ whole genome shotgun (WGS) entry which is preliminary data.</text>
</comment>